<organism evidence="3 4">
    <name type="scientific">Caenorhabditis briggsae</name>
    <dbReference type="NCBI Taxonomy" id="6238"/>
    <lineage>
        <taxon>Eukaryota</taxon>
        <taxon>Metazoa</taxon>
        <taxon>Ecdysozoa</taxon>
        <taxon>Nematoda</taxon>
        <taxon>Chromadorea</taxon>
        <taxon>Rhabditida</taxon>
        <taxon>Rhabditina</taxon>
        <taxon>Rhabditomorpha</taxon>
        <taxon>Rhabditoidea</taxon>
        <taxon>Rhabditidae</taxon>
        <taxon>Peloderinae</taxon>
        <taxon>Caenorhabditis</taxon>
    </lineage>
</organism>
<dbReference type="CTD" id="8585716"/>
<dbReference type="OMA" id="ELGKWRY"/>
<dbReference type="EMBL" id="HE601451">
    <property type="protein sequence ID" value="CAP23112.2"/>
    <property type="molecule type" value="Genomic_DNA"/>
</dbReference>
<feature type="transmembrane region" description="Helical" evidence="2">
    <location>
        <begin position="77"/>
        <end position="99"/>
    </location>
</feature>
<reference evidence="3 4" key="1">
    <citation type="journal article" date="2003" name="PLoS Biol.">
        <title>The genome sequence of Caenorhabditis briggsae: a platform for comparative genomics.</title>
        <authorList>
            <person name="Stein L.D."/>
            <person name="Bao Z."/>
            <person name="Blasiar D."/>
            <person name="Blumenthal T."/>
            <person name="Brent M.R."/>
            <person name="Chen N."/>
            <person name="Chinwalla A."/>
            <person name="Clarke L."/>
            <person name="Clee C."/>
            <person name="Coghlan A."/>
            <person name="Coulson A."/>
            <person name="D'Eustachio P."/>
            <person name="Fitch D.H."/>
            <person name="Fulton L.A."/>
            <person name="Fulton R.E."/>
            <person name="Griffiths-Jones S."/>
            <person name="Harris T.W."/>
            <person name="Hillier L.W."/>
            <person name="Kamath R."/>
            <person name="Kuwabara P.E."/>
            <person name="Mardis E.R."/>
            <person name="Marra M.A."/>
            <person name="Miner T.L."/>
            <person name="Minx P."/>
            <person name="Mullikin J.C."/>
            <person name="Plumb R.W."/>
            <person name="Rogers J."/>
            <person name="Schein J.E."/>
            <person name="Sohrmann M."/>
            <person name="Spieth J."/>
            <person name="Stajich J.E."/>
            <person name="Wei C."/>
            <person name="Willey D."/>
            <person name="Wilson R.K."/>
            <person name="Durbin R."/>
            <person name="Waterston R.H."/>
        </authorList>
    </citation>
    <scope>NUCLEOTIDE SEQUENCE [LARGE SCALE GENOMIC DNA]</scope>
    <source>
        <strain evidence="3 4">AF16</strain>
    </source>
</reference>
<proteinExistence type="predicted"/>
<name>A8WRK4_CAEBR</name>
<dbReference type="InParanoid" id="A8WRK4"/>
<reference evidence="3 4" key="2">
    <citation type="journal article" date="2011" name="PLoS Genet.">
        <title>Caenorhabditis briggsae recombinant inbred line genotypes reveal inter-strain incompatibility and the evolution of recombination.</title>
        <authorList>
            <person name="Ross J.A."/>
            <person name="Koboldt D.C."/>
            <person name="Staisch J.E."/>
            <person name="Chamberlin H.M."/>
            <person name="Gupta B.P."/>
            <person name="Miller R.D."/>
            <person name="Baird S.E."/>
            <person name="Haag E.S."/>
        </authorList>
    </citation>
    <scope>NUCLEOTIDE SEQUENCE [LARGE SCALE GENOMIC DNA]</scope>
    <source>
        <strain evidence="3 4">AF16</strain>
    </source>
</reference>
<dbReference type="HOGENOM" id="CLU_388430_0_0_1"/>
<dbReference type="STRING" id="6238.A8WRK4"/>
<keyword evidence="2" id="KW-0812">Transmembrane</keyword>
<feature type="transmembrane region" description="Helical" evidence="2">
    <location>
        <begin position="456"/>
        <end position="480"/>
    </location>
</feature>
<dbReference type="AlphaFoldDB" id="A8WRK4"/>
<dbReference type="Proteomes" id="UP000008549">
    <property type="component" value="Unassembled WGS sequence"/>
</dbReference>
<protein>
    <submittedName>
        <fullName evidence="3">Protein CBG01914</fullName>
    </submittedName>
</protein>
<gene>
    <name evidence="3 5" type="ORF">CBG01914</name>
    <name evidence="3" type="ORF">CBG_01914</name>
</gene>
<dbReference type="FunCoup" id="A8WRK4">
    <property type="interactions" value="169"/>
</dbReference>
<feature type="transmembrane region" description="Helical" evidence="2">
    <location>
        <begin position="640"/>
        <end position="667"/>
    </location>
</feature>
<feature type="transmembrane region" description="Helical" evidence="2">
    <location>
        <begin position="48"/>
        <end position="65"/>
    </location>
</feature>
<evidence type="ECO:0000313" key="5">
    <source>
        <dbReference type="WormBase" id="CBG01914a"/>
    </source>
</evidence>
<feature type="region of interest" description="Disordered" evidence="1">
    <location>
        <begin position="777"/>
        <end position="805"/>
    </location>
</feature>
<sequence length="805" mass="88729">MSARSAYLCQIQICNTFLIAAGLLAVGLAGSQFSKVGLDNYRDIDFRLLNFIHVVTGCIGFYSLWRNHGSIVTKSLYLVSFVIGFATAVFYGFTTYRVVKAGENLNSLQSAAGFNEEFQSENSNYAGRIVISALMIAAGAVASLFSLFAIFLLSKIIVVTIPVYPMQSREQELAMSTAKKSLATIGLIKFILCFGILGLCVFIEYEHENVAGQDKYIKIGLDHIAAMLAIVSGAMDIWATRGKNQQNLNLKVALAVAVVAATWCLKAVDNNAMPFYKNDLKFYYQGRELGDPSITSTDAPRYILVVAHGVLLGCLGLAFTLCTMSAVFVGTYLQLDFHSMHTETSKNLKITTGVLNILHIFWGACMLALCILGLLDTWWRGEFLGADLLWVSVLFMTTGLVTCNNHTVLITTKFILSVVCLGICTEKVCSSANLIYQMAAYPAYRNGNTRTFVGQIILYSIQAGIYLLEGLTSLVGAYLYGTEIRKQPNLTYRHSNSVHGLFSLGTLFYAVVITGTYIVFELGKWRYNEVPIEVPFFRLGNGPLAGAVFVVQVLRQFRFRNKTVCSVPLHPVPKSLGICFDPKHYHCFNISIHRILSNHQCLLSGRNFRNLISKPQEPVLQQRYLQASDLLPTTETQQTIYQVAIILAAGAALACVICTVCAIICSLRSSYILHHRSTSPDSTVVAPLGEEQFGSGTLRVGTHMRTPSRHMHPQQSPVTFSRKIAGGGIQPMEEQSVYWSADENPFYYHTSKRFYGKPYQIESGFYGYALAGIGSDPAGQSPSGDPNRRVQSSASQTQIGHVFNN</sequence>
<feature type="compositionally biased region" description="Polar residues" evidence="1">
    <location>
        <begin position="778"/>
        <end position="805"/>
    </location>
</feature>
<dbReference type="KEGG" id="cbr:CBG_01914"/>
<keyword evidence="4" id="KW-1185">Reference proteome</keyword>
<accession>A8WRK4</accession>
<evidence type="ECO:0000313" key="4">
    <source>
        <dbReference type="Proteomes" id="UP000008549"/>
    </source>
</evidence>
<dbReference type="WormBase" id="CBG01914a">
    <property type="protein sequence ID" value="CBP46532"/>
    <property type="gene ID" value="WBGene00025082"/>
</dbReference>
<feature type="transmembrane region" description="Helical" evidence="2">
    <location>
        <begin position="182"/>
        <end position="205"/>
    </location>
</feature>
<dbReference type="RefSeq" id="XP_045091974.1">
    <property type="nucleotide sequence ID" value="XM_045238978.1"/>
</dbReference>
<feature type="transmembrane region" description="Helical" evidence="2">
    <location>
        <begin position="217"/>
        <end position="238"/>
    </location>
</feature>
<dbReference type="eggNOG" id="ENOG502RD2X">
    <property type="taxonomic scope" value="Eukaryota"/>
</dbReference>
<keyword evidence="2" id="KW-0472">Membrane</keyword>
<keyword evidence="2" id="KW-1133">Transmembrane helix</keyword>
<feature type="transmembrane region" description="Helical" evidence="2">
    <location>
        <begin position="302"/>
        <end position="333"/>
    </location>
</feature>
<feature type="transmembrane region" description="Helical" evidence="2">
    <location>
        <begin position="354"/>
        <end position="375"/>
    </location>
</feature>
<feature type="transmembrane region" description="Helical" evidence="2">
    <location>
        <begin position="501"/>
        <end position="520"/>
    </location>
</feature>
<evidence type="ECO:0000256" key="2">
    <source>
        <dbReference type="SAM" id="Phobius"/>
    </source>
</evidence>
<evidence type="ECO:0000313" key="3">
    <source>
        <dbReference type="EMBL" id="CAP23112.2"/>
    </source>
</evidence>
<feature type="transmembrane region" description="Helical" evidence="2">
    <location>
        <begin position="7"/>
        <end position="28"/>
    </location>
</feature>
<feature type="transmembrane region" description="Helical" evidence="2">
    <location>
        <begin position="129"/>
        <end position="161"/>
    </location>
</feature>
<dbReference type="GeneID" id="8585716"/>
<feature type="transmembrane region" description="Helical" evidence="2">
    <location>
        <begin position="381"/>
        <end position="402"/>
    </location>
</feature>
<evidence type="ECO:0000256" key="1">
    <source>
        <dbReference type="SAM" id="MobiDB-lite"/>
    </source>
</evidence>
<feature type="transmembrane region" description="Helical" evidence="2">
    <location>
        <begin position="414"/>
        <end position="436"/>
    </location>
</feature>